<evidence type="ECO:0000313" key="18">
    <source>
        <dbReference type="EMBL" id="CAL4774511.1"/>
    </source>
</evidence>
<dbReference type="CDD" id="cd20335">
    <property type="entry name" value="BRcat_RBR"/>
    <property type="match status" value="1"/>
</dbReference>
<reference evidence="18 19" key="2">
    <citation type="submission" date="2024-05" db="EMBL/GenBank/DDBJ databases">
        <authorList>
            <person name="Chen Y."/>
            <person name="Shah S."/>
            <person name="Dougan E. K."/>
            <person name="Thang M."/>
            <person name="Chan C."/>
        </authorList>
    </citation>
    <scope>NUCLEOTIDE SEQUENCE [LARGE SCALE GENOMIC DNA]</scope>
</reference>
<evidence type="ECO:0000256" key="8">
    <source>
        <dbReference type="ARBA" id="ARBA00022737"/>
    </source>
</evidence>
<keyword evidence="10" id="KW-0833">Ubl conjugation pathway</keyword>
<name>A0A9P1FRU3_9DINO</name>
<organism evidence="17">
    <name type="scientific">Cladocopium goreaui</name>
    <dbReference type="NCBI Taxonomy" id="2562237"/>
    <lineage>
        <taxon>Eukaryota</taxon>
        <taxon>Sar</taxon>
        <taxon>Alveolata</taxon>
        <taxon>Dinophyceae</taxon>
        <taxon>Suessiales</taxon>
        <taxon>Symbiodiniaceae</taxon>
        <taxon>Cladocopium</taxon>
    </lineage>
</organism>
<keyword evidence="13" id="KW-0472">Membrane</keyword>
<dbReference type="GO" id="GO:0005737">
    <property type="term" value="C:cytoplasm"/>
    <property type="evidence" value="ECO:0007669"/>
    <property type="project" value="UniProtKB-ARBA"/>
</dbReference>
<dbReference type="OrthoDB" id="286645at2759"/>
<evidence type="ECO:0000256" key="4">
    <source>
        <dbReference type="ARBA" id="ARBA00012251"/>
    </source>
</evidence>
<keyword evidence="5" id="KW-0808">Transferase</keyword>
<dbReference type="Gene3D" id="3.30.360.10">
    <property type="entry name" value="Dihydrodipicolinate Reductase, domain 2"/>
    <property type="match status" value="1"/>
</dbReference>
<evidence type="ECO:0000256" key="12">
    <source>
        <dbReference type="ARBA" id="ARBA00022989"/>
    </source>
</evidence>
<dbReference type="InterPro" id="IPR001841">
    <property type="entry name" value="Znf_RING"/>
</dbReference>
<comment type="catalytic activity">
    <reaction evidence="1">
        <text>[E2 ubiquitin-conjugating enzyme]-S-ubiquitinyl-L-cysteine + [acceptor protein]-L-lysine = [E2 ubiquitin-conjugating enzyme]-L-cysteine + [acceptor protein]-N(6)-ubiquitinyl-L-lysine.</text>
        <dbReference type="EC" id="2.3.2.31"/>
    </reaction>
</comment>
<proteinExistence type="predicted"/>
<dbReference type="GO" id="GO:0016567">
    <property type="term" value="P:protein ubiquitination"/>
    <property type="evidence" value="ECO:0007669"/>
    <property type="project" value="InterPro"/>
</dbReference>
<feature type="domain" description="RING-type" evidence="15">
    <location>
        <begin position="55"/>
        <end position="101"/>
    </location>
</feature>
<gene>
    <name evidence="17" type="ORF">C1SCF055_LOCUS14491</name>
</gene>
<dbReference type="Gene3D" id="3.30.40.10">
    <property type="entry name" value="Zinc/RING finger domain, C3HC4 (zinc finger)"/>
    <property type="match status" value="1"/>
</dbReference>
<evidence type="ECO:0000259" key="16">
    <source>
        <dbReference type="PROSITE" id="PS51873"/>
    </source>
</evidence>
<keyword evidence="6" id="KW-0812">Transmembrane</keyword>
<evidence type="ECO:0000256" key="13">
    <source>
        <dbReference type="ARBA" id="ARBA00023136"/>
    </source>
</evidence>
<evidence type="ECO:0000256" key="6">
    <source>
        <dbReference type="ARBA" id="ARBA00022692"/>
    </source>
</evidence>
<dbReference type="SMART" id="SM00647">
    <property type="entry name" value="IBR"/>
    <property type="match status" value="2"/>
</dbReference>
<evidence type="ECO:0000256" key="11">
    <source>
        <dbReference type="ARBA" id="ARBA00022833"/>
    </source>
</evidence>
<evidence type="ECO:0000256" key="3">
    <source>
        <dbReference type="ARBA" id="ARBA00004906"/>
    </source>
</evidence>
<feature type="domain" description="RING-type" evidence="16">
    <location>
        <begin position="51"/>
        <end position="273"/>
    </location>
</feature>
<dbReference type="EMBL" id="CAMXCT030001143">
    <property type="protein sequence ID" value="CAL4774511.1"/>
    <property type="molecule type" value="Genomic_DNA"/>
</dbReference>
<keyword evidence="12" id="KW-1133">Transmembrane helix</keyword>
<keyword evidence="9 14" id="KW-0863">Zinc-finger</keyword>
<protein>
    <recommendedName>
        <fullName evidence="4">RBR-type E3 ubiquitin transferase</fullName>
        <ecNumber evidence="4">2.3.2.31</ecNumber>
    </recommendedName>
</protein>
<comment type="caution">
    <text evidence="17">The sequence shown here is derived from an EMBL/GenBank/DDBJ whole genome shotgun (WGS) entry which is preliminary data.</text>
</comment>
<evidence type="ECO:0000256" key="7">
    <source>
        <dbReference type="ARBA" id="ARBA00022723"/>
    </source>
</evidence>
<dbReference type="Pfam" id="PF22191">
    <property type="entry name" value="IBR_1"/>
    <property type="match status" value="1"/>
</dbReference>
<evidence type="ECO:0000259" key="15">
    <source>
        <dbReference type="PROSITE" id="PS50089"/>
    </source>
</evidence>
<accession>A0A9P1FRU3</accession>
<evidence type="ECO:0000256" key="10">
    <source>
        <dbReference type="ARBA" id="ARBA00022786"/>
    </source>
</evidence>
<dbReference type="Gene3D" id="1.20.120.1750">
    <property type="match status" value="1"/>
</dbReference>
<evidence type="ECO:0000313" key="17">
    <source>
        <dbReference type="EMBL" id="CAI3987199.1"/>
    </source>
</evidence>
<dbReference type="SUPFAM" id="SSF57850">
    <property type="entry name" value="RING/U-box"/>
    <property type="match status" value="3"/>
</dbReference>
<dbReference type="EMBL" id="CAMXCT020001143">
    <property type="protein sequence ID" value="CAL1140574.1"/>
    <property type="molecule type" value="Genomic_DNA"/>
</dbReference>
<dbReference type="PROSITE" id="PS51873">
    <property type="entry name" value="TRIAD"/>
    <property type="match status" value="1"/>
</dbReference>
<dbReference type="InterPro" id="IPR017907">
    <property type="entry name" value="Znf_RING_CS"/>
</dbReference>
<dbReference type="PROSITE" id="PS00518">
    <property type="entry name" value="ZF_RING_1"/>
    <property type="match status" value="1"/>
</dbReference>
<dbReference type="GO" id="GO:0031090">
    <property type="term" value="C:organelle membrane"/>
    <property type="evidence" value="ECO:0007669"/>
    <property type="project" value="UniProtKB-ARBA"/>
</dbReference>
<comment type="pathway">
    <text evidence="3">Protein modification; protein ubiquitination.</text>
</comment>
<evidence type="ECO:0000313" key="19">
    <source>
        <dbReference type="Proteomes" id="UP001152797"/>
    </source>
</evidence>
<dbReference type="InterPro" id="IPR031127">
    <property type="entry name" value="E3_UB_ligase_RBR"/>
</dbReference>
<comment type="subcellular location">
    <subcellularLocation>
        <location evidence="2">Membrane</location>
        <topology evidence="2">Single-pass membrane protein</topology>
    </subcellularLocation>
</comment>
<evidence type="ECO:0000256" key="14">
    <source>
        <dbReference type="PROSITE-ProRule" id="PRU00175"/>
    </source>
</evidence>
<dbReference type="GO" id="GO:0061630">
    <property type="term" value="F:ubiquitin protein ligase activity"/>
    <property type="evidence" value="ECO:0007669"/>
    <property type="project" value="UniProtKB-EC"/>
</dbReference>
<dbReference type="PROSITE" id="PS50089">
    <property type="entry name" value="ZF_RING_2"/>
    <property type="match status" value="1"/>
</dbReference>
<dbReference type="Proteomes" id="UP001152797">
    <property type="component" value="Unassembled WGS sequence"/>
</dbReference>
<keyword evidence="19" id="KW-1185">Reference proteome</keyword>
<dbReference type="AlphaFoldDB" id="A0A9P1FRU3"/>
<keyword evidence="11" id="KW-0862">Zinc</keyword>
<dbReference type="EMBL" id="CAMXCT010001143">
    <property type="protein sequence ID" value="CAI3987199.1"/>
    <property type="molecule type" value="Genomic_DNA"/>
</dbReference>
<dbReference type="InterPro" id="IPR013083">
    <property type="entry name" value="Znf_RING/FYVE/PHD"/>
</dbReference>
<dbReference type="Pfam" id="PF01485">
    <property type="entry name" value="IBR"/>
    <property type="match status" value="1"/>
</dbReference>
<dbReference type="InterPro" id="IPR002867">
    <property type="entry name" value="IBR_dom"/>
</dbReference>
<dbReference type="GO" id="GO:0008270">
    <property type="term" value="F:zinc ion binding"/>
    <property type="evidence" value="ECO:0007669"/>
    <property type="project" value="UniProtKB-KW"/>
</dbReference>
<sequence>MAAREPLRGAPSDGTAAPLSARLAVLSPVNSFQSSVEGLVAPVLRRLTSQETYYCQICLCNCPASDGFQLSSCNHLFCSHCLRSYVDTRLAEAALYGLLCPFLPDFHGEGGLSAGCATEIPDEEVQRLCGEETLAQLQRFRAMRQDETYRECPSCQARVLGGGPGRRQRTLTCPQCSLVFCFKHANAHPGQSCWQFEMMHRLTQLKAAVLMATVSRRCPSCSMKIIKDGGCNHMTCAFCGADFCWLCGRHLTGESAVQRHYASWNLCGCPGMQMREPGRITCQGLAGLPGGNSVGSALKKGRLIENKIFGSKGCLFYSGDDAEPSSGQLEVLCHDGFNESVPDFHFENTTKEGLGPESLRSFLDACRGELVVNPADAEIGLLVVETIETMYKSAKAGVVQPIHETAT</sequence>
<dbReference type="SMART" id="SM00184">
    <property type="entry name" value="RING"/>
    <property type="match status" value="2"/>
</dbReference>
<dbReference type="InterPro" id="IPR044066">
    <property type="entry name" value="TRIAD_supradom"/>
</dbReference>
<evidence type="ECO:0000256" key="5">
    <source>
        <dbReference type="ARBA" id="ARBA00022679"/>
    </source>
</evidence>
<dbReference type="EC" id="2.3.2.31" evidence="4"/>
<dbReference type="FunFam" id="3.30.40.10:FF:000051">
    <property type="entry name" value="RBR-type E3 ubiquitin transferase"/>
    <property type="match status" value="1"/>
</dbReference>
<evidence type="ECO:0000256" key="2">
    <source>
        <dbReference type="ARBA" id="ARBA00004167"/>
    </source>
</evidence>
<evidence type="ECO:0000256" key="1">
    <source>
        <dbReference type="ARBA" id="ARBA00001798"/>
    </source>
</evidence>
<keyword evidence="8" id="KW-0677">Repeat</keyword>
<keyword evidence="7" id="KW-0479">Metal-binding</keyword>
<reference evidence="17" key="1">
    <citation type="submission" date="2022-10" db="EMBL/GenBank/DDBJ databases">
        <authorList>
            <person name="Chen Y."/>
            <person name="Dougan E. K."/>
            <person name="Chan C."/>
            <person name="Rhodes N."/>
            <person name="Thang M."/>
        </authorList>
    </citation>
    <scope>NUCLEOTIDE SEQUENCE</scope>
</reference>
<dbReference type="PANTHER" id="PTHR11685">
    <property type="entry name" value="RBR FAMILY RING FINGER AND IBR DOMAIN-CONTAINING"/>
    <property type="match status" value="1"/>
</dbReference>
<evidence type="ECO:0000256" key="9">
    <source>
        <dbReference type="ARBA" id="ARBA00022771"/>
    </source>
</evidence>